<reference evidence="2" key="1">
    <citation type="journal article" date="2014" name="Int. J. Syst. Evol. Microbiol.">
        <title>Complete genome of a new Firmicutes species belonging to the dominant human colonic microbiota ('Ruminococcus bicirculans') reveals two chromosomes and a selective capacity to utilize plant glucans.</title>
        <authorList>
            <consortium name="NISC Comparative Sequencing Program"/>
            <person name="Wegmann U."/>
            <person name="Louis P."/>
            <person name="Goesmann A."/>
            <person name="Henrissat B."/>
            <person name="Duncan S.H."/>
            <person name="Flint H.J."/>
        </authorList>
    </citation>
    <scope>NUCLEOTIDE SEQUENCE</scope>
    <source>
        <strain evidence="2">NBRC 108219</strain>
    </source>
</reference>
<gene>
    <name evidence="2" type="ORF">GCM10007853_22620</name>
</gene>
<dbReference type="Pfam" id="PF20556">
    <property type="entry name" value="DUF6768"/>
    <property type="match status" value="1"/>
</dbReference>
<comment type="caution">
    <text evidence="2">The sequence shown here is derived from an EMBL/GenBank/DDBJ whole genome shotgun (WGS) entry which is preliminary data.</text>
</comment>
<sequence>MTDIDTQIDQAFRQLDGDPIDQTGYYKEAFESFKGPGSVLRIGAIIGAIFFSAGLIICLFKMFGTNDLAELIRLGVFALLFGQAQIALKLWFNMQLNRRAITSEVRRLGLLMDTSR</sequence>
<feature type="transmembrane region" description="Helical" evidence="1">
    <location>
        <begin position="42"/>
        <end position="65"/>
    </location>
</feature>
<evidence type="ECO:0000313" key="2">
    <source>
        <dbReference type="EMBL" id="GLQ24388.1"/>
    </source>
</evidence>
<keyword evidence="1" id="KW-1133">Transmembrane helix</keyword>
<dbReference type="Proteomes" id="UP001161391">
    <property type="component" value="Unassembled WGS sequence"/>
</dbReference>
<evidence type="ECO:0000313" key="3">
    <source>
        <dbReference type="Proteomes" id="UP001161391"/>
    </source>
</evidence>
<dbReference type="EMBL" id="BSNK01000002">
    <property type="protein sequence ID" value="GLQ24388.1"/>
    <property type="molecule type" value="Genomic_DNA"/>
</dbReference>
<proteinExistence type="predicted"/>
<reference evidence="2" key="2">
    <citation type="submission" date="2023-01" db="EMBL/GenBank/DDBJ databases">
        <title>Draft genome sequence of Algimonas ampicilliniresistens strain NBRC 108219.</title>
        <authorList>
            <person name="Sun Q."/>
            <person name="Mori K."/>
        </authorList>
    </citation>
    <scope>NUCLEOTIDE SEQUENCE</scope>
    <source>
        <strain evidence="2">NBRC 108219</strain>
    </source>
</reference>
<accession>A0ABQ5VAC8</accession>
<evidence type="ECO:0000256" key="1">
    <source>
        <dbReference type="SAM" id="Phobius"/>
    </source>
</evidence>
<protein>
    <submittedName>
        <fullName evidence="2">Uncharacterized protein</fullName>
    </submittedName>
</protein>
<keyword evidence="3" id="KW-1185">Reference proteome</keyword>
<feature type="transmembrane region" description="Helical" evidence="1">
    <location>
        <begin position="71"/>
        <end position="92"/>
    </location>
</feature>
<keyword evidence="1" id="KW-0812">Transmembrane</keyword>
<organism evidence="2 3">
    <name type="scientific">Algimonas ampicilliniresistens</name>
    <dbReference type="NCBI Taxonomy" id="1298735"/>
    <lineage>
        <taxon>Bacteria</taxon>
        <taxon>Pseudomonadati</taxon>
        <taxon>Pseudomonadota</taxon>
        <taxon>Alphaproteobacteria</taxon>
        <taxon>Maricaulales</taxon>
        <taxon>Robiginitomaculaceae</taxon>
        <taxon>Algimonas</taxon>
    </lineage>
</organism>
<name>A0ABQ5VAC8_9PROT</name>
<dbReference type="InterPro" id="IPR046659">
    <property type="entry name" value="DUF6768"/>
</dbReference>
<dbReference type="RefSeq" id="WP_284390730.1">
    <property type="nucleotide sequence ID" value="NZ_BSNK01000002.1"/>
</dbReference>
<keyword evidence="1" id="KW-0472">Membrane</keyword>